<dbReference type="KEGG" id="ftj:FTUN_6427"/>
<dbReference type="PROSITE" id="PS50801">
    <property type="entry name" value="STAS"/>
    <property type="match status" value="1"/>
</dbReference>
<dbReference type="CDD" id="cd07043">
    <property type="entry name" value="STAS_anti-anti-sigma_factors"/>
    <property type="match status" value="1"/>
</dbReference>
<dbReference type="AlphaFoldDB" id="A0A6M5Z0U7"/>
<dbReference type="Gene3D" id="3.30.750.24">
    <property type="entry name" value="STAS domain"/>
    <property type="match status" value="1"/>
</dbReference>
<organism evidence="3 4">
    <name type="scientific">Frigoriglobus tundricola</name>
    <dbReference type="NCBI Taxonomy" id="2774151"/>
    <lineage>
        <taxon>Bacteria</taxon>
        <taxon>Pseudomonadati</taxon>
        <taxon>Planctomycetota</taxon>
        <taxon>Planctomycetia</taxon>
        <taxon>Gemmatales</taxon>
        <taxon>Gemmataceae</taxon>
        <taxon>Frigoriglobus</taxon>
    </lineage>
</organism>
<keyword evidence="4" id="KW-1185">Reference proteome</keyword>
<evidence type="ECO:0000256" key="1">
    <source>
        <dbReference type="SAM" id="MobiDB-lite"/>
    </source>
</evidence>
<dbReference type="Proteomes" id="UP000503447">
    <property type="component" value="Chromosome"/>
</dbReference>
<dbReference type="RefSeq" id="WP_171473916.1">
    <property type="nucleotide sequence ID" value="NZ_CP053452.2"/>
</dbReference>
<accession>A0A6M5Z0U7</accession>
<dbReference type="EMBL" id="CP053452">
    <property type="protein sequence ID" value="QJW98832.1"/>
    <property type="molecule type" value="Genomic_DNA"/>
</dbReference>
<gene>
    <name evidence="3" type="ORF">FTUN_6427</name>
</gene>
<protein>
    <recommendedName>
        <fullName evidence="2">STAS domain-containing protein</fullName>
    </recommendedName>
</protein>
<dbReference type="SUPFAM" id="SSF52091">
    <property type="entry name" value="SpoIIaa-like"/>
    <property type="match status" value="1"/>
</dbReference>
<dbReference type="InterPro" id="IPR036513">
    <property type="entry name" value="STAS_dom_sf"/>
</dbReference>
<proteinExistence type="predicted"/>
<dbReference type="InterPro" id="IPR002645">
    <property type="entry name" value="STAS_dom"/>
</dbReference>
<reference evidence="4" key="1">
    <citation type="submission" date="2020-05" db="EMBL/GenBank/DDBJ databases">
        <title>Frigoriglobus tundricola gen. nov., sp. nov., a psychrotolerant cellulolytic planctomycete of the family Gemmataceae with two divergent copies of 16S rRNA gene.</title>
        <authorList>
            <person name="Kulichevskaya I.S."/>
            <person name="Ivanova A.A."/>
            <person name="Naumoff D.G."/>
            <person name="Beletsky A.V."/>
            <person name="Rijpstra W.I.C."/>
            <person name="Sinninghe Damste J.S."/>
            <person name="Mardanov A.V."/>
            <person name="Ravin N.V."/>
            <person name="Dedysh S.N."/>
        </authorList>
    </citation>
    <scope>NUCLEOTIDE SEQUENCE [LARGE SCALE GENOMIC DNA]</scope>
    <source>
        <strain evidence="4">PL17</strain>
    </source>
</reference>
<sequence>MKLTYKPLPNDEVLRVVCEGPVSVRGRAPGSEPLQELLGPRCYKQKVVLNLERADGMDTSGLTWLVKIAGHFVTGGGRLLVYGFSPTIRHTLEVLGMIGTIPLASSEALAIEAANRPAEAGAPENGAYRTPNRVFPSDPPPG</sequence>
<feature type="domain" description="STAS" evidence="2">
    <location>
        <begin position="45"/>
        <end position="114"/>
    </location>
</feature>
<dbReference type="Pfam" id="PF01740">
    <property type="entry name" value="STAS"/>
    <property type="match status" value="1"/>
</dbReference>
<feature type="region of interest" description="Disordered" evidence="1">
    <location>
        <begin position="118"/>
        <end position="142"/>
    </location>
</feature>
<evidence type="ECO:0000259" key="2">
    <source>
        <dbReference type="PROSITE" id="PS50801"/>
    </source>
</evidence>
<name>A0A6M5Z0U7_9BACT</name>
<evidence type="ECO:0000313" key="4">
    <source>
        <dbReference type="Proteomes" id="UP000503447"/>
    </source>
</evidence>
<evidence type="ECO:0000313" key="3">
    <source>
        <dbReference type="EMBL" id="QJW98832.1"/>
    </source>
</evidence>